<feature type="transmembrane region" description="Helical" evidence="1">
    <location>
        <begin position="26"/>
        <end position="45"/>
    </location>
</feature>
<evidence type="ECO:0000313" key="3">
    <source>
        <dbReference type="Proteomes" id="UP000321408"/>
    </source>
</evidence>
<sequence length="159" mass="18809">MAIKPYQSHIEHYFDFSNPNWKKRHILFLIVDVFNLAIIIAFLVLNPLTNIWKITTVSAFFGIFIITIILFIYKRAWYHYLNYIFVIFGMVCAILVTFLMDFPPEGIIFERLLLGLLIISAIFDLVFLLNYVSIEYSQRKAKPRNLKEYGTFISVKRNL</sequence>
<dbReference type="EMBL" id="CP042905">
    <property type="protein sequence ID" value="QEE17337.1"/>
    <property type="molecule type" value="Genomic_DNA"/>
</dbReference>
<dbReference type="Proteomes" id="UP000321408">
    <property type="component" value="Chromosome"/>
</dbReference>
<keyword evidence="3" id="KW-1185">Reference proteome</keyword>
<evidence type="ECO:0000313" key="2">
    <source>
        <dbReference type="EMBL" id="QEE17337.1"/>
    </source>
</evidence>
<dbReference type="KEGG" id="psyt:DSAG12_03170"/>
<feature type="transmembrane region" description="Helical" evidence="1">
    <location>
        <begin position="51"/>
        <end position="73"/>
    </location>
</feature>
<reference evidence="2 3" key="2">
    <citation type="journal article" date="2024" name="Int. J. Syst. Evol. Microbiol.">
        <title>Promethearchaeum syntrophicum gen. nov., sp. nov., an anaerobic, obligately syntrophic archaeon, the first isolate of the lineage 'Asgard' archaea, and proposal of the new archaeal phylum Promethearchaeota phyl. nov. and kingdom Promethearchaeati regn. nov.</title>
        <authorList>
            <person name="Imachi H."/>
            <person name="Nobu M.K."/>
            <person name="Kato S."/>
            <person name="Takaki Y."/>
            <person name="Miyazaki M."/>
            <person name="Miyata M."/>
            <person name="Ogawara M."/>
            <person name="Saito Y."/>
            <person name="Sakai S."/>
            <person name="Tahara Y.O."/>
            <person name="Takano Y."/>
            <person name="Tasumi E."/>
            <person name="Uematsu K."/>
            <person name="Yoshimura T."/>
            <person name="Itoh T."/>
            <person name="Ohkuma M."/>
            <person name="Takai K."/>
        </authorList>
    </citation>
    <scope>NUCLEOTIDE SEQUENCE [LARGE SCALE GENOMIC DNA]</scope>
    <source>
        <strain evidence="2 3">MK-D1</strain>
    </source>
</reference>
<dbReference type="GeneID" id="41331139"/>
<evidence type="ECO:0000256" key="1">
    <source>
        <dbReference type="SAM" id="Phobius"/>
    </source>
</evidence>
<feature type="transmembrane region" description="Helical" evidence="1">
    <location>
        <begin position="112"/>
        <end position="134"/>
    </location>
</feature>
<feature type="transmembrane region" description="Helical" evidence="1">
    <location>
        <begin position="80"/>
        <end position="100"/>
    </location>
</feature>
<organism evidence="2 3">
    <name type="scientific">Promethearchaeum syntrophicum</name>
    <dbReference type="NCBI Taxonomy" id="2594042"/>
    <lineage>
        <taxon>Archaea</taxon>
        <taxon>Promethearchaeati</taxon>
        <taxon>Promethearchaeota</taxon>
        <taxon>Promethearchaeia</taxon>
        <taxon>Promethearchaeales</taxon>
        <taxon>Promethearchaeaceae</taxon>
        <taxon>Promethearchaeum</taxon>
    </lineage>
</organism>
<reference evidence="2 3" key="1">
    <citation type="journal article" date="2020" name="Nature">
        <title>Isolation of an archaeon at the prokaryote-eukaryote interface.</title>
        <authorList>
            <person name="Imachi H."/>
            <person name="Nobu M.K."/>
            <person name="Nakahara N."/>
            <person name="Morono Y."/>
            <person name="Ogawara M."/>
            <person name="Takaki Y."/>
            <person name="Takano Y."/>
            <person name="Uematsu K."/>
            <person name="Ikuta T."/>
            <person name="Ito M."/>
            <person name="Matsui Y."/>
            <person name="Miyazaki M."/>
            <person name="Murata K."/>
            <person name="Saito Y."/>
            <person name="Sakai S."/>
            <person name="Song C."/>
            <person name="Tasumi E."/>
            <person name="Yamanaka Y."/>
            <person name="Yamaguchi T."/>
            <person name="Kamagata Y."/>
            <person name="Tamaki H."/>
            <person name="Takai K."/>
        </authorList>
    </citation>
    <scope>NUCLEOTIDE SEQUENCE [LARGE SCALE GENOMIC DNA]</scope>
    <source>
        <strain evidence="2 3">MK-D1</strain>
    </source>
</reference>
<keyword evidence="1" id="KW-0812">Transmembrane</keyword>
<protein>
    <submittedName>
        <fullName evidence="2">Uncharacterized protein</fullName>
    </submittedName>
</protein>
<keyword evidence="1" id="KW-1133">Transmembrane helix</keyword>
<name>A0A5B9DF55_9ARCH</name>
<accession>A0A5B9DF55</accession>
<dbReference type="AlphaFoldDB" id="A0A5B9DF55"/>
<dbReference type="RefSeq" id="WP_147664232.1">
    <property type="nucleotide sequence ID" value="NZ_CP042905.2"/>
</dbReference>
<gene>
    <name evidence="2" type="ORF">DSAG12_03170</name>
</gene>
<keyword evidence="1" id="KW-0472">Membrane</keyword>
<proteinExistence type="predicted"/>